<sequence length="650" mass="67425">MRLFLLGVLAASVFLSGCRKEEPPPDAGALRVAITYATFHPGCLTLSVVDREDPSRTDVAQVPVEAGGSSGTELVAILGREGWSRNLTLTASARERSCNGPVVAEQSVEAQVPVEGITETRLALRAEDLDGDGYVSARGERPGSDCDDDDANIHPAATELCDGIDNNCANGEADAPDALTYYADADGDGYAASNAQPRPACVPPSGFVTQLGDCNDADARIHPGQQESVCDGVDEDCDGVPDDDGFAVGTSCTTAQGCAGMRSCQSTSSAACVSQQQPSDWYVDEDGDGRAGAAVGPGCVAPVPGATTERTDCDESTRFASTGARDVCDRLDNDCDGQVDEDDPGCAAVTWRQDTVGVATGNWNAVAPYGQDRGWLAGDAGRVVHVSGTAFDAVTSCAGEWRSAWAASNGRVFLGASTGELATVRPDALASCERVGGPGSAPLNGMVGFEQGTTVRLFAVDSQGRVIRWEYVEGAPTQAAPQLVTQVASNLRAIHGLGPETLLAVGAETVGLTERPVAWRAPASGSTWTKENLGVPTSTGYLRAVRVLTPRLAYVAGDDGLLLERSGTTWTARSGPTPSGSGTPDYRALLAFGRTALYVVTSTSNDLHFFDGTAWNSVIVAAETLNALEGTGPGDVWGAGHDGALVRWRP</sequence>
<evidence type="ECO:0000313" key="2">
    <source>
        <dbReference type="Proteomes" id="UP000518300"/>
    </source>
</evidence>
<dbReference type="EMBL" id="JABBJJ010000006">
    <property type="protein sequence ID" value="NMO13702.1"/>
    <property type="molecule type" value="Genomic_DNA"/>
</dbReference>
<protein>
    <recommendedName>
        <fullName evidence="3">Lipoprotein</fullName>
    </recommendedName>
</protein>
<dbReference type="Pfam" id="PF11617">
    <property type="entry name" value="Cu-binding_MopE"/>
    <property type="match status" value="3"/>
</dbReference>
<dbReference type="RefSeq" id="WP_169342984.1">
    <property type="nucleotide sequence ID" value="NZ_JABJTR010000278.1"/>
</dbReference>
<gene>
    <name evidence="1" type="ORF">HG543_02325</name>
</gene>
<reference evidence="1 2" key="1">
    <citation type="submission" date="2020-04" db="EMBL/GenBank/DDBJ databases">
        <title>Draft genome of Pyxidicoccus fallax type strain.</title>
        <authorList>
            <person name="Whitworth D.E."/>
        </authorList>
    </citation>
    <scope>NUCLEOTIDE SEQUENCE [LARGE SCALE GENOMIC DNA]</scope>
    <source>
        <strain evidence="1 2">DSM 14698</strain>
    </source>
</reference>
<keyword evidence="2" id="KW-1185">Reference proteome</keyword>
<dbReference type="InterPro" id="IPR021655">
    <property type="entry name" value="Put_metal-bd"/>
</dbReference>
<proteinExistence type="predicted"/>
<dbReference type="PROSITE" id="PS51257">
    <property type="entry name" value="PROKAR_LIPOPROTEIN"/>
    <property type="match status" value="1"/>
</dbReference>
<evidence type="ECO:0008006" key="3">
    <source>
        <dbReference type="Google" id="ProtNLM"/>
    </source>
</evidence>
<dbReference type="Proteomes" id="UP000518300">
    <property type="component" value="Unassembled WGS sequence"/>
</dbReference>
<comment type="caution">
    <text evidence="1">The sequence shown here is derived from an EMBL/GenBank/DDBJ whole genome shotgun (WGS) entry which is preliminary data.</text>
</comment>
<organism evidence="1 2">
    <name type="scientific">Pyxidicoccus fallax</name>
    <dbReference type="NCBI Taxonomy" id="394095"/>
    <lineage>
        <taxon>Bacteria</taxon>
        <taxon>Pseudomonadati</taxon>
        <taxon>Myxococcota</taxon>
        <taxon>Myxococcia</taxon>
        <taxon>Myxococcales</taxon>
        <taxon>Cystobacterineae</taxon>
        <taxon>Myxococcaceae</taxon>
        <taxon>Pyxidicoccus</taxon>
    </lineage>
</organism>
<accession>A0A848L5Z3</accession>
<dbReference type="AlphaFoldDB" id="A0A848L5Z3"/>
<evidence type="ECO:0000313" key="1">
    <source>
        <dbReference type="EMBL" id="NMO13702.1"/>
    </source>
</evidence>
<name>A0A848L5Z3_9BACT</name>